<dbReference type="InterPro" id="IPR005101">
    <property type="entry name" value="Cryptochr/Photolyase_FAD-bd"/>
</dbReference>
<dbReference type="AlphaFoldDB" id="A0A6J6WG90"/>
<evidence type="ECO:0000313" key="6">
    <source>
        <dbReference type="EMBL" id="CAB4782455.1"/>
    </source>
</evidence>
<dbReference type="GO" id="GO:0003677">
    <property type="term" value="F:DNA binding"/>
    <property type="evidence" value="ECO:0007669"/>
    <property type="project" value="TreeGrafter"/>
</dbReference>
<keyword evidence="3" id="KW-0274">FAD</keyword>
<dbReference type="Pfam" id="PF00875">
    <property type="entry name" value="DNA_photolyase"/>
    <property type="match status" value="1"/>
</dbReference>
<protein>
    <submittedName>
        <fullName evidence="6">Unannotated protein</fullName>
    </submittedName>
</protein>
<dbReference type="PROSITE" id="PS00394">
    <property type="entry name" value="DNA_PHOTOLYASES_1_1"/>
    <property type="match status" value="1"/>
</dbReference>
<dbReference type="SUPFAM" id="SSF48173">
    <property type="entry name" value="Cryptochrome/photolyase FAD-binding domain"/>
    <property type="match status" value="1"/>
</dbReference>
<dbReference type="Pfam" id="PF03441">
    <property type="entry name" value="FAD_binding_7"/>
    <property type="match status" value="1"/>
</dbReference>
<evidence type="ECO:0000259" key="5">
    <source>
        <dbReference type="PROSITE" id="PS51645"/>
    </source>
</evidence>
<dbReference type="InterPro" id="IPR036134">
    <property type="entry name" value="Crypto/Photolyase_FAD-like_sf"/>
</dbReference>
<dbReference type="PROSITE" id="PS00691">
    <property type="entry name" value="DNA_PHOTOLYASES_1_2"/>
    <property type="match status" value="1"/>
</dbReference>
<dbReference type="SUPFAM" id="SSF52425">
    <property type="entry name" value="Cryptochrome/photolyase, N-terminal domain"/>
    <property type="match status" value="1"/>
</dbReference>
<dbReference type="PROSITE" id="PS51645">
    <property type="entry name" value="PHR_CRY_ALPHA_BETA"/>
    <property type="match status" value="1"/>
</dbReference>
<dbReference type="GO" id="GO:0003904">
    <property type="term" value="F:deoxyribodipyrimidine photo-lyase activity"/>
    <property type="evidence" value="ECO:0007669"/>
    <property type="project" value="TreeGrafter"/>
</dbReference>
<dbReference type="InterPro" id="IPR006050">
    <property type="entry name" value="DNA_photolyase_N"/>
</dbReference>
<proteinExistence type="predicted"/>
<dbReference type="PANTHER" id="PTHR11455:SF9">
    <property type="entry name" value="CRYPTOCHROME CIRCADIAN CLOCK 5 ISOFORM X1"/>
    <property type="match status" value="1"/>
</dbReference>
<reference evidence="6" key="1">
    <citation type="submission" date="2020-05" db="EMBL/GenBank/DDBJ databases">
        <authorList>
            <person name="Chiriac C."/>
            <person name="Salcher M."/>
            <person name="Ghai R."/>
            <person name="Kavagutti S V."/>
        </authorList>
    </citation>
    <scope>NUCLEOTIDE SEQUENCE</scope>
</reference>
<dbReference type="GO" id="GO:0009416">
    <property type="term" value="P:response to light stimulus"/>
    <property type="evidence" value="ECO:0007669"/>
    <property type="project" value="TreeGrafter"/>
</dbReference>
<dbReference type="Gene3D" id="1.25.40.80">
    <property type="match status" value="1"/>
</dbReference>
<dbReference type="InterPro" id="IPR036155">
    <property type="entry name" value="Crypto/Photolyase_N_sf"/>
</dbReference>
<accession>A0A6J6WG90</accession>
<keyword evidence="4" id="KW-0157">Chromophore</keyword>
<dbReference type="InterPro" id="IPR002081">
    <property type="entry name" value="Cryptochrome/DNA_photolyase_1"/>
</dbReference>
<dbReference type="PRINTS" id="PR00147">
    <property type="entry name" value="DNAPHOTLYASE"/>
</dbReference>
<evidence type="ECO:0000256" key="3">
    <source>
        <dbReference type="ARBA" id="ARBA00022827"/>
    </source>
</evidence>
<dbReference type="GO" id="GO:0006139">
    <property type="term" value="P:nucleobase-containing compound metabolic process"/>
    <property type="evidence" value="ECO:0007669"/>
    <property type="project" value="UniProtKB-ARBA"/>
</dbReference>
<dbReference type="EMBL" id="CAFAAB010000058">
    <property type="protein sequence ID" value="CAB4782455.1"/>
    <property type="molecule type" value="Genomic_DNA"/>
</dbReference>
<evidence type="ECO:0000256" key="2">
    <source>
        <dbReference type="ARBA" id="ARBA00022630"/>
    </source>
</evidence>
<evidence type="ECO:0000256" key="1">
    <source>
        <dbReference type="ARBA" id="ARBA00001974"/>
    </source>
</evidence>
<comment type="cofactor">
    <cofactor evidence="1">
        <name>FAD</name>
        <dbReference type="ChEBI" id="CHEBI:57692"/>
    </cofactor>
</comment>
<feature type="domain" description="Photolyase/cryptochrome alpha/beta" evidence="5">
    <location>
        <begin position="4"/>
        <end position="131"/>
    </location>
</feature>
<keyword evidence="2" id="KW-0285">Flavoprotein</keyword>
<dbReference type="Gene3D" id="1.10.579.10">
    <property type="entry name" value="DNA Cyclobutane Dipyrimidine Photolyase, subunit A, domain 3"/>
    <property type="match status" value="1"/>
</dbReference>
<name>A0A6J6WG90_9ZZZZ</name>
<gene>
    <name evidence="6" type="ORF">UFOPK2958_00631</name>
</gene>
<dbReference type="GO" id="GO:0071949">
    <property type="term" value="F:FAD binding"/>
    <property type="evidence" value="ECO:0007669"/>
    <property type="project" value="TreeGrafter"/>
</dbReference>
<dbReference type="InterPro" id="IPR014729">
    <property type="entry name" value="Rossmann-like_a/b/a_fold"/>
</dbReference>
<dbReference type="InterPro" id="IPR018394">
    <property type="entry name" value="DNA_photolyase_1_CS_C"/>
</dbReference>
<dbReference type="GO" id="GO:0006950">
    <property type="term" value="P:response to stress"/>
    <property type="evidence" value="ECO:0007669"/>
    <property type="project" value="UniProtKB-ARBA"/>
</dbReference>
<dbReference type="Gene3D" id="3.40.50.620">
    <property type="entry name" value="HUPs"/>
    <property type="match status" value="1"/>
</dbReference>
<organism evidence="6">
    <name type="scientific">freshwater metagenome</name>
    <dbReference type="NCBI Taxonomy" id="449393"/>
    <lineage>
        <taxon>unclassified sequences</taxon>
        <taxon>metagenomes</taxon>
        <taxon>ecological metagenomes</taxon>
    </lineage>
</organism>
<evidence type="ECO:0000256" key="4">
    <source>
        <dbReference type="ARBA" id="ARBA00022991"/>
    </source>
</evidence>
<dbReference type="PANTHER" id="PTHR11455">
    <property type="entry name" value="CRYPTOCHROME"/>
    <property type="match status" value="1"/>
</dbReference>
<sequence>MSHPPVIFWFRRDLRLADNPALLAAVAAGGESGVLPLFIVDDRIVKSAGPTRVQFLQDTLAALNDSMGHQLVVRHGSPLEVLRTVMAESGATQIFVTQDFSPLGVQRDSAIRRELSSAQLHEVGTPYIVPPGSIFSKSGEPFKVFTAFRRMWDTFEIARPLDVPINPTWFKAASEPLDGLIAQSGRTIPDYFGTLAALPSARPTAAGEAEAHRLLELFQDHVDAYAINRNLPGLDGTSMLSPHLRFGTIHPRQVADALIGESEDRRVFLSEIAWREFYADVLFHNPQSVSAVLQPTMRHLPVDRDAAAVERFQTWARGETGYPLVDAGMRQLLATGWMHNRVRMVAASFLVKHLHLDWRWGAQWFMWRLIDGDIASNQHGWQWAAGTGTDAAPYHRVFNPTLQAERFDADGTYVHRWIPELAAVGAPQCLQPGGGEGLLAPSDYARPMIDAKTERDDALRRFALARELAGPKHA</sequence>